<dbReference type="SUPFAM" id="SSF158472">
    <property type="entry name" value="HAMP domain-like"/>
    <property type="match status" value="1"/>
</dbReference>
<dbReference type="InterPro" id="IPR010559">
    <property type="entry name" value="Sig_transdc_His_kin_internal"/>
</dbReference>
<feature type="transmembrane region" description="Helical" evidence="12">
    <location>
        <begin position="323"/>
        <end position="342"/>
    </location>
</feature>
<organism evidence="14 15">
    <name type="scientific">Fusicatenibacter faecihominis</name>
    <dbReference type="NCBI Taxonomy" id="2881276"/>
    <lineage>
        <taxon>Bacteria</taxon>
        <taxon>Bacillati</taxon>
        <taxon>Bacillota</taxon>
        <taxon>Clostridia</taxon>
        <taxon>Lachnospirales</taxon>
        <taxon>Lachnospiraceae</taxon>
        <taxon>Fusicatenibacter</taxon>
    </lineage>
</organism>
<dbReference type="Pfam" id="PF06580">
    <property type="entry name" value="His_kinase"/>
    <property type="match status" value="1"/>
</dbReference>
<protein>
    <submittedName>
        <fullName evidence="14">Sensor histidine kinase</fullName>
    </submittedName>
</protein>
<dbReference type="InterPro" id="IPR003594">
    <property type="entry name" value="HATPase_dom"/>
</dbReference>
<evidence type="ECO:0000256" key="11">
    <source>
        <dbReference type="ARBA" id="ARBA00023136"/>
    </source>
</evidence>
<keyword evidence="15" id="KW-1185">Reference proteome</keyword>
<dbReference type="Pfam" id="PF00672">
    <property type="entry name" value="HAMP"/>
    <property type="match status" value="1"/>
</dbReference>
<dbReference type="GO" id="GO:0005524">
    <property type="term" value="F:ATP binding"/>
    <property type="evidence" value="ECO:0007669"/>
    <property type="project" value="UniProtKB-KW"/>
</dbReference>
<dbReference type="AlphaFoldDB" id="A0AAE3J5A3"/>
<dbReference type="SUPFAM" id="SSF55874">
    <property type="entry name" value="ATPase domain of HSP90 chaperone/DNA topoisomerase II/histidine kinase"/>
    <property type="match status" value="1"/>
</dbReference>
<keyword evidence="10" id="KW-0902">Two-component regulatory system</keyword>
<reference evidence="14 15" key="1">
    <citation type="submission" date="2021-10" db="EMBL/GenBank/DDBJ databases">
        <title>Anaerobic single-cell dispensing facilitates the cultivation of human gut bacteria.</title>
        <authorList>
            <person name="Afrizal A."/>
        </authorList>
    </citation>
    <scope>NUCLEOTIDE SEQUENCE [LARGE SCALE GENOMIC DNA]</scope>
    <source>
        <strain evidence="14 15">CLA-AA-H277</strain>
    </source>
</reference>
<evidence type="ECO:0000313" key="14">
    <source>
        <dbReference type="EMBL" id="MCC2189012.1"/>
    </source>
</evidence>
<dbReference type="Gene3D" id="3.30.565.10">
    <property type="entry name" value="Histidine kinase-like ATPase, C-terminal domain"/>
    <property type="match status" value="1"/>
</dbReference>
<proteinExistence type="predicted"/>
<dbReference type="EMBL" id="JAJEPR010000005">
    <property type="protein sequence ID" value="MCC2189012.1"/>
    <property type="molecule type" value="Genomic_DNA"/>
</dbReference>
<dbReference type="PANTHER" id="PTHR34220">
    <property type="entry name" value="SENSOR HISTIDINE KINASE YPDA"/>
    <property type="match status" value="1"/>
</dbReference>
<evidence type="ECO:0000256" key="4">
    <source>
        <dbReference type="ARBA" id="ARBA00022679"/>
    </source>
</evidence>
<sequence>MFRKLTDLFYSMRFGQRLCIILILFALIPMLLIQQILMHFYEKHIVDSASNSAYSIVNANNNSLDMLLDNIETAAQQMIDSQFYYDTFSELNDFSVGDCLRYDRILTQELAKQFIYQEAVYDVYLYTSKWLFGVNTGLMPITIDSFRKAGFEELARNASGLSCWVTGYDYGEQTQNDYLVKKSSYDFRYPLTMLKEMQFQYTSQGYYQRLSEDTEKPILVVQVLEKSLRNLYKDSVPYDGSLYVIANSEGSVVSSDNDTFPVGTVLPEDLSPYLRTSGYVTYDLKGEKNLLCYDTLDGRGFFSFALIPMKNLTQNAVWKMRQLLWICALVLIFLAALVAFVLSRTITRPIAALTKAAIRVSKSDFSANTPVPRGRDFKVLTESFNHMEKEISRLIHENYEISLREKETQLMALTMQINPHFLYNTLNTINMLAIQNDDDETAELIVSLSEMLQYTCKDSSDQAPLSAEISWVSNYLFLMSKRYNGLFRTVLDIDEDLMDCRIPKFILQPLVENSILHGFSDMQKEGVLTLAISKSENSLCIEVRDNGIGMDEEQLKKYIHAICVDGHVGISNVHRRLSLIYGENYKIHVVSAPGEGTSIKIWIPVEY</sequence>
<keyword evidence="9 12" id="KW-1133">Transmembrane helix</keyword>
<keyword evidence="4" id="KW-0808">Transferase</keyword>
<dbReference type="GO" id="GO:0005886">
    <property type="term" value="C:plasma membrane"/>
    <property type="evidence" value="ECO:0007669"/>
    <property type="project" value="UniProtKB-SubCell"/>
</dbReference>
<dbReference type="PROSITE" id="PS50885">
    <property type="entry name" value="HAMP"/>
    <property type="match status" value="1"/>
</dbReference>
<comment type="subcellular location">
    <subcellularLocation>
        <location evidence="1">Cell membrane</location>
        <topology evidence="1">Multi-pass membrane protein</topology>
    </subcellularLocation>
</comment>
<dbReference type="InterPro" id="IPR036890">
    <property type="entry name" value="HATPase_C_sf"/>
</dbReference>
<keyword evidence="5 12" id="KW-0812">Transmembrane</keyword>
<dbReference type="CDD" id="cd06225">
    <property type="entry name" value="HAMP"/>
    <property type="match status" value="1"/>
</dbReference>
<evidence type="ECO:0000256" key="12">
    <source>
        <dbReference type="SAM" id="Phobius"/>
    </source>
</evidence>
<dbReference type="InterPro" id="IPR050640">
    <property type="entry name" value="Bact_2-comp_sensor_kinase"/>
</dbReference>
<dbReference type="RefSeq" id="WP_227614461.1">
    <property type="nucleotide sequence ID" value="NZ_JAJEPR010000005.1"/>
</dbReference>
<dbReference type="PANTHER" id="PTHR34220:SF11">
    <property type="entry name" value="SENSOR PROTEIN KINASE HPTS"/>
    <property type="match status" value="1"/>
</dbReference>
<evidence type="ECO:0000256" key="10">
    <source>
        <dbReference type="ARBA" id="ARBA00023012"/>
    </source>
</evidence>
<feature type="transmembrane region" description="Helical" evidence="12">
    <location>
        <begin position="14"/>
        <end position="33"/>
    </location>
</feature>
<keyword evidence="3" id="KW-0597">Phosphoprotein</keyword>
<dbReference type="InterPro" id="IPR003660">
    <property type="entry name" value="HAMP_dom"/>
</dbReference>
<evidence type="ECO:0000256" key="8">
    <source>
        <dbReference type="ARBA" id="ARBA00022840"/>
    </source>
</evidence>
<evidence type="ECO:0000313" key="15">
    <source>
        <dbReference type="Proteomes" id="UP001197875"/>
    </source>
</evidence>
<accession>A0AAE3J5A3</accession>
<dbReference type="Gene3D" id="6.10.340.10">
    <property type="match status" value="1"/>
</dbReference>
<evidence type="ECO:0000256" key="7">
    <source>
        <dbReference type="ARBA" id="ARBA00022777"/>
    </source>
</evidence>
<gene>
    <name evidence="14" type="ORF">LKD71_04085</name>
</gene>
<evidence type="ECO:0000256" key="2">
    <source>
        <dbReference type="ARBA" id="ARBA00022475"/>
    </source>
</evidence>
<name>A0AAE3J5A3_9FIRM</name>
<evidence type="ECO:0000256" key="9">
    <source>
        <dbReference type="ARBA" id="ARBA00022989"/>
    </source>
</evidence>
<keyword evidence="7 14" id="KW-0418">Kinase</keyword>
<dbReference type="SMART" id="SM00387">
    <property type="entry name" value="HATPase_c"/>
    <property type="match status" value="1"/>
</dbReference>
<dbReference type="Pfam" id="PF02518">
    <property type="entry name" value="HATPase_c"/>
    <property type="match status" value="1"/>
</dbReference>
<evidence type="ECO:0000259" key="13">
    <source>
        <dbReference type="PROSITE" id="PS50885"/>
    </source>
</evidence>
<evidence type="ECO:0000256" key="1">
    <source>
        <dbReference type="ARBA" id="ARBA00004651"/>
    </source>
</evidence>
<evidence type="ECO:0000256" key="3">
    <source>
        <dbReference type="ARBA" id="ARBA00022553"/>
    </source>
</evidence>
<keyword evidence="6" id="KW-0547">Nucleotide-binding</keyword>
<comment type="caution">
    <text evidence="14">The sequence shown here is derived from an EMBL/GenBank/DDBJ whole genome shotgun (WGS) entry which is preliminary data.</text>
</comment>
<keyword evidence="11 12" id="KW-0472">Membrane</keyword>
<keyword evidence="2" id="KW-1003">Cell membrane</keyword>
<dbReference type="SMART" id="SM00304">
    <property type="entry name" value="HAMP"/>
    <property type="match status" value="1"/>
</dbReference>
<evidence type="ECO:0000256" key="6">
    <source>
        <dbReference type="ARBA" id="ARBA00022741"/>
    </source>
</evidence>
<evidence type="ECO:0000256" key="5">
    <source>
        <dbReference type="ARBA" id="ARBA00022692"/>
    </source>
</evidence>
<dbReference type="GO" id="GO:0000155">
    <property type="term" value="F:phosphorelay sensor kinase activity"/>
    <property type="evidence" value="ECO:0007669"/>
    <property type="project" value="InterPro"/>
</dbReference>
<keyword evidence="8" id="KW-0067">ATP-binding</keyword>
<feature type="domain" description="HAMP" evidence="13">
    <location>
        <begin position="344"/>
        <end position="396"/>
    </location>
</feature>
<dbReference type="Proteomes" id="UP001197875">
    <property type="component" value="Unassembled WGS sequence"/>
</dbReference>